<evidence type="ECO:0000313" key="3">
    <source>
        <dbReference type="Proteomes" id="UP001148838"/>
    </source>
</evidence>
<comment type="caution">
    <text evidence="2">The sequence shown here is derived from an EMBL/GenBank/DDBJ whole genome shotgun (WGS) entry which is preliminary data.</text>
</comment>
<gene>
    <name evidence="2" type="ORF">ANN_14294</name>
</gene>
<organism evidence="2 3">
    <name type="scientific">Periplaneta americana</name>
    <name type="common">American cockroach</name>
    <name type="synonym">Blatta americana</name>
    <dbReference type="NCBI Taxonomy" id="6978"/>
    <lineage>
        <taxon>Eukaryota</taxon>
        <taxon>Metazoa</taxon>
        <taxon>Ecdysozoa</taxon>
        <taxon>Arthropoda</taxon>
        <taxon>Hexapoda</taxon>
        <taxon>Insecta</taxon>
        <taxon>Pterygota</taxon>
        <taxon>Neoptera</taxon>
        <taxon>Polyneoptera</taxon>
        <taxon>Dictyoptera</taxon>
        <taxon>Blattodea</taxon>
        <taxon>Blattoidea</taxon>
        <taxon>Blattidae</taxon>
        <taxon>Blattinae</taxon>
        <taxon>Periplaneta</taxon>
    </lineage>
</organism>
<sequence length="171" mass="19449">MGRAELDMQPPPRGEFWVVSVQENETSKELHLFLRYLFLFIYSPNPQFHEPPLVVRLFDVCPKTDYKVAHREAVSEKPKRERKEMAQFIIELTENSCTGMDWYEETTLDVREGRDCDSNDSDTNHKTLAPATGNVARSSSIFESDSESPEASDTNSQSPCKSSSSSYVTTL</sequence>
<dbReference type="Proteomes" id="UP001148838">
    <property type="component" value="Unassembled WGS sequence"/>
</dbReference>
<evidence type="ECO:0000256" key="1">
    <source>
        <dbReference type="SAM" id="MobiDB-lite"/>
    </source>
</evidence>
<reference evidence="2 3" key="1">
    <citation type="journal article" date="2022" name="Allergy">
        <title>Genome assembly and annotation of Periplaneta americana reveal a comprehensive cockroach allergen profile.</title>
        <authorList>
            <person name="Wang L."/>
            <person name="Xiong Q."/>
            <person name="Saelim N."/>
            <person name="Wang L."/>
            <person name="Nong W."/>
            <person name="Wan A.T."/>
            <person name="Shi M."/>
            <person name="Liu X."/>
            <person name="Cao Q."/>
            <person name="Hui J.H.L."/>
            <person name="Sookrung N."/>
            <person name="Leung T.F."/>
            <person name="Tungtrongchitr A."/>
            <person name="Tsui S.K.W."/>
        </authorList>
    </citation>
    <scope>NUCLEOTIDE SEQUENCE [LARGE SCALE GENOMIC DNA]</scope>
    <source>
        <strain evidence="2">PWHHKU_190912</strain>
    </source>
</reference>
<feature type="compositionally biased region" description="Low complexity" evidence="1">
    <location>
        <begin position="156"/>
        <end position="171"/>
    </location>
</feature>
<feature type="region of interest" description="Disordered" evidence="1">
    <location>
        <begin position="114"/>
        <end position="171"/>
    </location>
</feature>
<keyword evidence="3" id="KW-1185">Reference proteome</keyword>
<protein>
    <submittedName>
        <fullName evidence="2">Uncharacterized protein</fullName>
    </submittedName>
</protein>
<evidence type="ECO:0000313" key="2">
    <source>
        <dbReference type="EMBL" id="KAJ4438352.1"/>
    </source>
</evidence>
<proteinExistence type="predicted"/>
<accession>A0ABQ8SXD7</accession>
<feature type="compositionally biased region" description="Basic and acidic residues" evidence="1">
    <location>
        <begin position="114"/>
        <end position="125"/>
    </location>
</feature>
<dbReference type="EMBL" id="JAJSOF020000019">
    <property type="protein sequence ID" value="KAJ4438352.1"/>
    <property type="molecule type" value="Genomic_DNA"/>
</dbReference>
<name>A0ABQ8SXD7_PERAM</name>